<dbReference type="RefSeq" id="WP_111331873.1">
    <property type="nucleotide sequence ID" value="NZ_CP030032.1"/>
</dbReference>
<dbReference type="PANTHER" id="PTHR33678:SF2">
    <property type="match status" value="1"/>
</dbReference>
<dbReference type="PANTHER" id="PTHR33678">
    <property type="entry name" value="BLL1576 PROTEIN"/>
    <property type="match status" value="1"/>
</dbReference>
<organism evidence="4 5">
    <name type="scientific">Bradymonas sediminis</name>
    <dbReference type="NCBI Taxonomy" id="1548548"/>
    <lineage>
        <taxon>Bacteria</taxon>
        <taxon>Deltaproteobacteria</taxon>
        <taxon>Bradymonadales</taxon>
        <taxon>Bradymonadaceae</taxon>
        <taxon>Bradymonas</taxon>
    </lineage>
</organism>
<evidence type="ECO:0000313" key="4">
    <source>
        <dbReference type="EMBL" id="AWV88272.1"/>
    </source>
</evidence>
<dbReference type="AlphaFoldDB" id="A0A2Z4FH05"/>
<protein>
    <submittedName>
        <fullName evidence="4">IS66 family transposase</fullName>
    </submittedName>
</protein>
<dbReference type="NCBIfam" id="NF033517">
    <property type="entry name" value="transpos_IS66"/>
    <property type="match status" value="1"/>
</dbReference>
<proteinExistence type="predicted"/>
<feature type="domain" description="Transposase IS66 central" evidence="2">
    <location>
        <begin position="201"/>
        <end position="437"/>
    </location>
</feature>
<sequence length="478" mass="53566">MDILPDERDARIAELEAENAQLRAAYIDLLAQLERALARIADLERQLDLNSQNSSKPPSSDGPKQRAERKKKENGKRVPGAQKGHPGHHRELWPPEKVDHHKQYFPTNCSECGLELTAEDARGEPVRHQVFEVPPKLIECTEHQRMACECPGCGHRTRAKLPEAVEKSGWGPRLVGLLATLGALTSDTRRQLDWFVGEVLGAPSSLGCVQRHLEEASAALKPGFDQTCETVQQAEQVGVDETGWRKGSLPHWIWVIQSPQAAVYRIRPGRTKSVAQEVIGQPGARIFVTDRYGAYSFLAAERHQICHAHLLREFVKMSEMDGEIGRIGKDLEELSRELQGQWARMCAGEMAREKCVAWIREKVRPKWEALLKKAAAHGKAAPAMVRWLLKEEYLQMAWVFLGHPGLDLTNNASERALRGPVIQRKISWGSQSDAGLRMMERLWTIAETCKRQSSSVLGYITRAIEALRSKAAAPLLIP</sequence>
<evidence type="ECO:0000313" key="5">
    <source>
        <dbReference type="Proteomes" id="UP000249799"/>
    </source>
</evidence>
<dbReference type="KEGG" id="bsed:DN745_02520"/>
<name>A0A2Z4FH05_9DELT</name>
<keyword evidence="5" id="KW-1185">Reference proteome</keyword>
<feature type="region of interest" description="Disordered" evidence="1">
    <location>
        <begin position="48"/>
        <end position="94"/>
    </location>
</feature>
<gene>
    <name evidence="4" type="ORF">DN745_02520</name>
</gene>
<evidence type="ECO:0000259" key="3">
    <source>
        <dbReference type="Pfam" id="PF20042"/>
    </source>
</evidence>
<dbReference type="OrthoDB" id="5526367at2"/>
<feature type="compositionally biased region" description="Polar residues" evidence="1">
    <location>
        <begin position="48"/>
        <end position="58"/>
    </location>
</feature>
<dbReference type="Proteomes" id="UP000249799">
    <property type="component" value="Chromosome"/>
</dbReference>
<dbReference type="InterPro" id="IPR052344">
    <property type="entry name" value="Transposase-related"/>
</dbReference>
<evidence type="ECO:0000259" key="2">
    <source>
        <dbReference type="Pfam" id="PF03050"/>
    </source>
</evidence>
<dbReference type="EMBL" id="CP030032">
    <property type="protein sequence ID" value="AWV88272.1"/>
    <property type="molecule type" value="Genomic_DNA"/>
</dbReference>
<reference evidence="4 5" key="1">
    <citation type="submission" date="2018-06" db="EMBL/GenBank/DDBJ databases">
        <title>Lujinxingia sediminis gen. nov. sp. nov., a new facultative anaerobic member of the class Deltaproteobacteria, and proposal of Lujinxingaceae fam. nov.</title>
        <authorList>
            <person name="Guo L.-Y."/>
            <person name="Li C.-M."/>
            <person name="Wang S."/>
            <person name="Du Z.-J."/>
        </authorList>
    </citation>
    <scope>NUCLEOTIDE SEQUENCE [LARGE SCALE GENOMIC DNA]</scope>
    <source>
        <strain evidence="4 5">FA350</strain>
    </source>
</reference>
<evidence type="ECO:0000256" key="1">
    <source>
        <dbReference type="SAM" id="MobiDB-lite"/>
    </source>
</evidence>
<accession>A0A2Z4FH05</accession>
<dbReference type="Pfam" id="PF20042">
    <property type="entry name" value="DUF6444"/>
    <property type="match status" value="1"/>
</dbReference>
<dbReference type="InterPro" id="IPR004291">
    <property type="entry name" value="Transposase_IS66_central"/>
</dbReference>
<dbReference type="InterPro" id="IPR045618">
    <property type="entry name" value="DUF6444"/>
</dbReference>
<feature type="domain" description="DUF6444" evidence="3">
    <location>
        <begin position="3"/>
        <end position="91"/>
    </location>
</feature>
<dbReference type="Pfam" id="PF03050">
    <property type="entry name" value="DDE_Tnp_IS66"/>
    <property type="match status" value="1"/>
</dbReference>